<dbReference type="InterPro" id="IPR000713">
    <property type="entry name" value="Mur_ligase_N"/>
</dbReference>
<keyword evidence="4 8" id="KW-0573">Peptidoglycan synthesis</keyword>
<feature type="binding site" evidence="7">
    <location>
        <begin position="150"/>
        <end position="151"/>
    </location>
    <ligand>
        <name>UDP-N-acetyl-alpha-D-muramoyl-L-alanyl-D-glutamate</name>
        <dbReference type="ChEBI" id="CHEBI:83900"/>
    </ligand>
</feature>
<dbReference type="SUPFAM" id="SSF53244">
    <property type="entry name" value="MurD-like peptide ligases, peptide-binding domain"/>
    <property type="match status" value="2"/>
</dbReference>
<feature type="short sequence motif" description="Meso-diaminopimelate recognition motif" evidence="7">
    <location>
        <begin position="414"/>
        <end position="417"/>
    </location>
</feature>
<dbReference type="GO" id="GO:0005737">
    <property type="term" value="C:cytoplasm"/>
    <property type="evidence" value="ECO:0007669"/>
    <property type="project" value="UniProtKB-SubCell"/>
</dbReference>
<feature type="binding site" evidence="7">
    <location>
        <position position="25"/>
    </location>
    <ligand>
        <name>UDP-N-acetyl-alpha-D-muramoyl-L-alanyl-D-glutamate</name>
        <dbReference type="ChEBI" id="CHEBI:83900"/>
    </ligand>
</feature>
<gene>
    <name evidence="8 14" type="primary">murF</name>
    <name evidence="7" type="synonym">murE</name>
    <name evidence="14" type="ORF">ABRY99_13640</name>
</gene>
<comment type="pathway">
    <text evidence="8 9">Cell wall biogenesis; peptidoglycan biosynthesis.</text>
</comment>
<dbReference type="HAMAP" id="MF_02019">
    <property type="entry name" value="MurF"/>
    <property type="match status" value="1"/>
</dbReference>
<dbReference type="NCBIfam" id="NF008896">
    <property type="entry name" value="PRK11929.1"/>
    <property type="match status" value="1"/>
</dbReference>
<feature type="binding site" evidence="7">
    <location>
        <position position="183"/>
    </location>
    <ligand>
        <name>UDP-N-acetyl-alpha-D-muramoyl-L-alanyl-D-glutamate</name>
        <dbReference type="ChEBI" id="CHEBI:83900"/>
    </ligand>
</feature>
<comment type="catalytic activity">
    <reaction evidence="8 10">
        <text>D-alanyl-D-alanine + UDP-N-acetyl-alpha-D-muramoyl-L-alanyl-gamma-D-glutamyl-meso-2,6-diaminopimelate + ATP = UDP-N-acetyl-alpha-D-muramoyl-L-alanyl-gamma-D-glutamyl-meso-2,6-diaminopimeloyl-D-alanyl-D-alanine + ADP + phosphate + H(+)</text>
        <dbReference type="Rhea" id="RHEA:28374"/>
        <dbReference type="ChEBI" id="CHEBI:15378"/>
        <dbReference type="ChEBI" id="CHEBI:30616"/>
        <dbReference type="ChEBI" id="CHEBI:43474"/>
        <dbReference type="ChEBI" id="CHEBI:57822"/>
        <dbReference type="ChEBI" id="CHEBI:61386"/>
        <dbReference type="ChEBI" id="CHEBI:83905"/>
        <dbReference type="ChEBI" id="CHEBI:456216"/>
        <dbReference type="EC" id="6.3.2.10"/>
    </reaction>
</comment>
<evidence type="ECO:0000256" key="6">
    <source>
        <dbReference type="ARBA" id="ARBA00023316"/>
    </source>
</evidence>
<dbReference type="PANTHER" id="PTHR23135:SF4">
    <property type="entry name" value="UDP-N-ACETYLMURAMOYL-L-ALANYL-D-GLUTAMATE--2,6-DIAMINOPIMELATE LIGASE MURE HOMOLOG, CHLOROPLASTIC"/>
    <property type="match status" value="1"/>
</dbReference>
<comment type="PTM">
    <text evidence="7">Carboxylation is probably crucial for Mg(2+) binding and, consequently, for the gamma-phosphate positioning of ATP.</text>
</comment>
<feature type="binding site" evidence="7">
    <location>
        <position position="177"/>
    </location>
    <ligand>
        <name>UDP-N-acetyl-alpha-D-muramoyl-L-alanyl-D-glutamate</name>
        <dbReference type="ChEBI" id="CHEBI:83900"/>
    </ligand>
</feature>
<dbReference type="GO" id="GO:0047480">
    <property type="term" value="F:UDP-N-acetylmuramoyl-tripeptide-D-alanyl-D-alanine ligase activity"/>
    <property type="evidence" value="ECO:0007669"/>
    <property type="project" value="UniProtKB-UniRule"/>
</dbReference>
<dbReference type="GO" id="GO:0008765">
    <property type="term" value="F:UDP-N-acetylmuramoylalanyl-D-glutamate-2,6-diaminopimelate ligase activity"/>
    <property type="evidence" value="ECO:0007669"/>
    <property type="project" value="UniProtKB-UniRule"/>
</dbReference>
<dbReference type="InterPro" id="IPR004101">
    <property type="entry name" value="Mur_ligase_C"/>
</dbReference>
<feature type="domain" description="Mur ligase C-terminal" evidence="12">
    <location>
        <begin position="788"/>
        <end position="905"/>
    </location>
</feature>
<proteinExistence type="inferred from homology"/>
<evidence type="ECO:0000313" key="14">
    <source>
        <dbReference type="EMBL" id="XDJ41945.1"/>
    </source>
</evidence>
<evidence type="ECO:0000256" key="9">
    <source>
        <dbReference type="RuleBase" id="RU004135"/>
    </source>
</evidence>
<dbReference type="Pfam" id="PF01225">
    <property type="entry name" value="Mur_ligase"/>
    <property type="match status" value="2"/>
</dbReference>
<feature type="binding site" evidence="7">
    <location>
        <position position="390"/>
    </location>
    <ligand>
        <name>meso-2,6-diaminopimelate</name>
        <dbReference type="ChEBI" id="CHEBI:57791"/>
    </ligand>
</feature>
<keyword evidence="8 14" id="KW-0436">Ligase</keyword>
<evidence type="ECO:0000256" key="2">
    <source>
        <dbReference type="ARBA" id="ARBA00022618"/>
    </source>
</evidence>
<reference evidence="14" key="1">
    <citation type="submission" date="2024-05" db="EMBL/GenBank/DDBJ databases">
        <authorList>
            <person name="Luo Y.-C."/>
            <person name="Nicholds J."/>
            <person name="Mortimer T."/>
            <person name="Maboni G."/>
        </authorList>
    </citation>
    <scope>NUCLEOTIDE SEQUENCE</scope>
    <source>
        <strain evidence="14">153920</strain>
    </source>
</reference>
<dbReference type="NCBIfam" id="NF001126">
    <property type="entry name" value="PRK00139.1-4"/>
    <property type="match status" value="1"/>
</dbReference>
<dbReference type="Gene3D" id="3.40.1190.10">
    <property type="entry name" value="Mur-like, catalytic domain"/>
    <property type="match status" value="2"/>
</dbReference>
<dbReference type="InterPro" id="IPR005761">
    <property type="entry name" value="UDP-N-AcMur-Glu-dNH2Pim_ligase"/>
</dbReference>
<accession>A0AB39CJ02</accession>
<sequence length="929" mass="97129">MIMLLDIMAWLDERVDRRADLCLDSRQLRPGDVFFACPGIAADGRAYMDAAVAAGAAAIVRQAGGPHPSPDAVPVLEIDNLTALLGEVAHLWYGRPSDALTVIAVTGTNGKTSATQWIAAALNAEGMPCGTIGTLGVTLADGSNLGGALTTPDVLTLHRSLAAIVRAGGVAAAIEASSIGIEQGRLDGVSIQVAGFTNLTRDHLDYHGTEERYKQAKFALFARTGLRGAVINADDAAGCELLAGAAPSGHRVGYSLRRDSAAAFRAEDIQHGAKGLVFNLVAPDGSAQILTHLVGEHNISNLLLVAGVLRELGWGLSRIARALVVLHPVPGRLQVVTALGGASAARPQPLVVVDYAHTPDALERVLTALRPLALGRGGRLRCVFGCGGDRDAGKRPLMGAVAARLADEVVVTTDNPRTESPEAIIEQILAGMPARPAVRVDRADAILDSIWGADDHDVVLLAGKGHETYQEVRHVRSAFDDREWARFALTWQQGATVSTDTRTLPAGAVFLALEGERFDGHDHLADAAAAGARAAIVARPIPNAGLPLIVLGDTRQALQRAATAWRRQFRMPVIAVTGSNGKTTTKEMISAILAAWCGEAGRLATHGNLNNEIGLPLTVLRLRPAHRAAVLELGMNHPGEIPVLAAIAQPTVALVNNAQREHQEFMNTVEAVARENGAVLQALPADGVAVFPADEDYSGLWRELAGGRLTRCFGFAETADAHASQIRAGTAQTEFRLHLGAETVPVVLHAPGRHNLRNALAAAACAWAAGAPAAAIAAGLGAFAPVGGRMQPRPLADGFQLIDDSYNANPDSVRAAIDVLAGLDGRRILVLGDMAEVGDQGPAMHAEVGAYARQCGVDALLTLGPAARGAAQAFGPQAQAFDTFDELLPHLLAARPGHILVKGSRSMRMERVVQALDTGAAVRGGDHAA</sequence>
<evidence type="ECO:0000256" key="3">
    <source>
        <dbReference type="ARBA" id="ARBA00022960"/>
    </source>
</evidence>
<feature type="modified residue" description="N6-carboxylysine" evidence="7">
    <location>
        <position position="217"/>
    </location>
</feature>
<dbReference type="GO" id="GO:0009252">
    <property type="term" value="P:peptidoglycan biosynthetic process"/>
    <property type="evidence" value="ECO:0007669"/>
    <property type="project" value="UniProtKB-UniRule"/>
</dbReference>
<dbReference type="NCBIfam" id="TIGR01143">
    <property type="entry name" value="murF"/>
    <property type="match status" value="1"/>
</dbReference>
<evidence type="ECO:0000259" key="12">
    <source>
        <dbReference type="Pfam" id="PF02875"/>
    </source>
</evidence>
<feature type="domain" description="Mur ligase N-terminal catalytic" evidence="11">
    <location>
        <begin position="23"/>
        <end position="92"/>
    </location>
</feature>
<keyword evidence="3 8" id="KW-0133">Cell shape</keyword>
<keyword evidence="8" id="KW-0067">ATP-binding</keyword>
<dbReference type="EC" id="6.3.2.13" evidence="7"/>
<organism evidence="14">
    <name type="scientific">Castellaniella ginsengisoli</name>
    <dbReference type="NCBI Taxonomy" id="546114"/>
    <lineage>
        <taxon>Bacteria</taxon>
        <taxon>Pseudomonadati</taxon>
        <taxon>Pseudomonadota</taxon>
        <taxon>Betaproteobacteria</taxon>
        <taxon>Burkholderiales</taxon>
        <taxon>Alcaligenaceae</taxon>
        <taxon>Castellaniella</taxon>
    </lineage>
</organism>
<feature type="domain" description="Mur ligase central" evidence="13">
    <location>
        <begin position="576"/>
        <end position="766"/>
    </location>
</feature>
<evidence type="ECO:0000256" key="10">
    <source>
        <dbReference type="RuleBase" id="RU004136"/>
    </source>
</evidence>
<evidence type="ECO:0000256" key="7">
    <source>
        <dbReference type="HAMAP-Rule" id="MF_00208"/>
    </source>
</evidence>
<dbReference type="Pfam" id="PF08245">
    <property type="entry name" value="Mur_ligase_M"/>
    <property type="match status" value="2"/>
</dbReference>
<comment type="catalytic activity">
    <reaction evidence="7">
        <text>UDP-N-acetyl-alpha-D-muramoyl-L-alanyl-D-glutamate + meso-2,6-diaminopimelate + ATP = UDP-N-acetyl-alpha-D-muramoyl-L-alanyl-gamma-D-glutamyl-meso-2,6-diaminopimelate + ADP + phosphate + H(+)</text>
        <dbReference type="Rhea" id="RHEA:23676"/>
        <dbReference type="ChEBI" id="CHEBI:15378"/>
        <dbReference type="ChEBI" id="CHEBI:30616"/>
        <dbReference type="ChEBI" id="CHEBI:43474"/>
        <dbReference type="ChEBI" id="CHEBI:57791"/>
        <dbReference type="ChEBI" id="CHEBI:83900"/>
        <dbReference type="ChEBI" id="CHEBI:83905"/>
        <dbReference type="ChEBI" id="CHEBI:456216"/>
        <dbReference type="EC" id="6.3.2.13"/>
    </reaction>
</comment>
<dbReference type="InterPro" id="IPR013221">
    <property type="entry name" value="Mur_ligase_cen"/>
</dbReference>
<feature type="binding site" evidence="7">
    <location>
        <begin position="107"/>
        <end position="113"/>
    </location>
    <ligand>
        <name>ATP</name>
        <dbReference type="ChEBI" id="CHEBI:30616"/>
    </ligand>
</feature>
<feature type="domain" description="Mur ligase C-terminal" evidence="12">
    <location>
        <begin position="348"/>
        <end position="465"/>
    </location>
</feature>
<evidence type="ECO:0000256" key="5">
    <source>
        <dbReference type="ARBA" id="ARBA00023306"/>
    </source>
</evidence>
<feature type="domain" description="Mur ligase N-terminal catalytic" evidence="11">
    <location>
        <begin position="497"/>
        <end position="563"/>
    </location>
</feature>
<evidence type="ECO:0000256" key="1">
    <source>
        <dbReference type="ARBA" id="ARBA00005898"/>
    </source>
</evidence>
<dbReference type="InterPro" id="IPR005863">
    <property type="entry name" value="UDP-N-AcMur_synth"/>
</dbReference>
<feature type="binding site" evidence="7">
    <location>
        <position position="185"/>
    </location>
    <ligand>
        <name>UDP-N-acetyl-alpha-D-muramoyl-L-alanyl-D-glutamate</name>
        <dbReference type="ChEBI" id="CHEBI:83900"/>
    </ligand>
</feature>
<evidence type="ECO:0000256" key="8">
    <source>
        <dbReference type="HAMAP-Rule" id="MF_02019"/>
    </source>
</evidence>
<keyword evidence="6 8" id="KW-0961">Cell wall biogenesis/degradation</keyword>
<dbReference type="EC" id="6.3.2.10" evidence="8"/>
<dbReference type="GO" id="GO:0000287">
    <property type="term" value="F:magnesium ion binding"/>
    <property type="evidence" value="ECO:0007669"/>
    <property type="project" value="UniProtKB-UniRule"/>
</dbReference>
<comment type="function">
    <text evidence="7">Catalyzes the addition of meso-diaminopimelic acid to the nucleotide precursor UDP-N-acetylmuramoyl-L-alanyl-D-glutamate (UMAG) in the biosynthesis of bacterial cell-wall peptidoglycan.</text>
</comment>
<comment type="cofactor">
    <cofactor evidence="7">
        <name>Mg(2+)</name>
        <dbReference type="ChEBI" id="CHEBI:18420"/>
    </cofactor>
</comment>
<dbReference type="GO" id="GO:0005524">
    <property type="term" value="F:ATP binding"/>
    <property type="evidence" value="ECO:0007669"/>
    <property type="project" value="UniProtKB-UniRule"/>
</dbReference>
<dbReference type="GO" id="GO:0008360">
    <property type="term" value="P:regulation of cell shape"/>
    <property type="evidence" value="ECO:0007669"/>
    <property type="project" value="UniProtKB-KW"/>
</dbReference>
<protein>
    <recommendedName>
        <fullName evidence="7 8">Multifunctional fusion protein</fullName>
    </recommendedName>
    <domain>
        <recommendedName>
            <fullName evidence="7">UDP-N-acetylmuramoyl-L-alanyl-D-glutamate--2,6-diaminopimelate ligase</fullName>
            <ecNumber evidence="7">6.3.2.13</ecNumber>
        </recommendedName>
        <alternativeName>
            <fullName evidence="7">Meso-A2pm-adding enzyme</fullName>
        </alternativeName>
        <alternativeName>
            <fullName evidence="7">Meso-diaminopimelate-adding enzyme</fullName>
        </alternativeName>
        <alternativeName>
            <fullName evidence="7">UDP-MurNAc-L-Ala-D-Glu:meso-diaminopimelate ligase</fullName>
        </alternativeName>
        <alternativeName>
            <fullName evidence="7">UDP-MurNAc-tripeptide synthetase</fullName>
        </alternativeName>
        <alternativeName>
            <fullName evidence="7">UDP-N-acetylmuramyl-tripeptide synthetase</fullName>
        </alternativeName>
    </domain>
    <domain>
        <recommendedName>
            <fullName evidence="8">UDP-N-acetylmuramoyl-tripeptide--D-alanyl-D-alanine ligase</fullName>
            <ecNumber evidence="8">6.3.2.10</ecNumber>
        </recommendedName>
        <alternativeName>
            <fullName evidence="8">D-alanyl-D-alanine-adding enzyme</fullName>
        </alternativeName>
    </domain>
</protein>
<dbReference type="InterPro" id="IPR036565">
    <property type="entry name" value="Mur-like_cat_sf"/>
</dbReference>
<dbReference type="GO" id="GO:0071555">
    <property type="term" value="P:cell wall organization"/>
    <property type="evidence" value="ECO:0007669"/>
    <property type="project" value="UniProtKB-KW"/>
</dbReference>
<keyword evidence="8" id="KW-0963">Cytoplasm</keyword>
<feature type="binding site" evidence="7">
    <location>
        <begin position="414"/>
        <end position="417"/>
    </location>
    <ligand>
        <name>meso-2,6-diaminopimelate</name>
        <dbReference type="ChEBI" id="CHEBI:57791"/>
    </ligand>
</feature>
<dbReference type="InterPro" id="IPR035911">
    <property type="entry name" value="MurE/MurF_N"/>
</dbReference>
<dbReference type="PANTHER" id="PTHR23135">
    <property type="entry name" value="MUR LIGASE FAMILY MEMBER"/>
    <property type="match status" value="1"/>
</dbReference>
<feature type="domain" description="Mur ligase central" evidence="13">
    <location>
        <begin position="105"/>
        <end position="308"/>
    </location>
</feature>
<comment type="similarity">
    <text evidence="1 7">Belongs to the MurCDEF family. MurE subfamily.</text>
</comment>
<dbReference type="Pfam" id="PF02875">
    <property type="entry name" value="Mur_ligase_C"/>
    <property type="match status" value="2"/>
</dbReference>
<feature type="binding site" evidence="8">
    <location>
        <begin position="578"/>
        <end position="584"/>
    </location>
    <ligand>
        <name>ATP</name>
        <dbReference type="ChEBI" id="CHEBI:30616"/>
    </ligand>
</feature>
<keyword evidence="7" id="KW-0460">Magnesium</keyword>
<dbReference type="SUPFAM" id="SSF63418">
    <property type="entry name" value="MurE/MurF N-terminal domain"/>
    <property type="match status" value="2"/>
</dbReference>
<dbReference type="Gene3D" id="3.40.1390.10">
    <property type="entry name" value="MurE/MurF, N-terminal domain"/>
    <property type="match status" value="2"/>
</dbReference>
<comment type="subcellular location">
    <subcellularLocation>
        <location evidence="8 9">Cytoplasm</location>
    </subcellularLocation>
</comment>
<feature type="binding site" evidence="7">
    <location>
        <position position="463"/>
    </location>
    <ligand>
        <name>meso-2,6-diaminopimelate</name>
        <dbReference type="ChEBI" id="CHEBI:57791"/>
    </ligand>
</feature>
<comment type="function">
    <text evidence="8 10">Involved in cell wall formation. Catalyzes the final step in the synthesis of UDP-N-acetylmuramoyl-pentapeptide, the precursor of murein.</text>
</comment>
<evidence type="ECO:0000259" key="13">
    <source>
        <dbReference type="Pfam" id="PF08245"/>
    </source>
</evidence>
<name>A0AB39CJ02_9BURK</name>
<dbReference type="HAMAP" id="MF_00208">
    <property type="entry name" value="MurE"/>
    <property type="match status" value="1"/>
</dbReference>
<comment type="caution">
    <text evidence="7">Lacks conserved residue(s) required for the propagation of feature annotation.</text>
</comment>
<keyword evidence="2 8" id="KW-0132">Cell division</keyword>
<feature type="binding site" evidence="7">
    <location>
        <position position="467"/>
    </location>
    <ligand>
        <name>meso-2,6-diaminopimelate</name>
        <dbReference type="ChEBI" id="CHEBI:57791"/>
    </ligand>
</feature>
<dbReference type="SUPFAM" id="SSF53623">
    <property type="entry name" value="MurD-like peptide ligases, catalytic domain"/>
    <property type="match status" value="2"/>
</dbReference>
<evidence type="ECO:0000256" key="4">
    <source>
        <dbReference type="ARBA" id="ARBA00022984"/>
    </source>
</evidence>
<keyword evidence="8" id="KW-0547">Nucleotide-binding</keyword>
<dbReference type="GO" id="GO:0051301">
    <property type="term" value="P:cell division"/>
    <property type="evidence" value="ECO:0007669"/>
    <property type="project" value="UniProtKB-KW"/>
</dbReference>
<dbReference type="RefSeq" id="WP_368643408.1">
    <property type="nucleotide sequence ID" value="NZ_CP158252.1"/>
</dbReference>
<comment type="similarity">
    <text evidence="8">Belongs to the MurCDEF family. MurF subfamily.</text>
</comment>
<dbReference type="Gene3D" id="3.90.190.20">
    <property type="entry name" value="Mur ligase, C-terminal domain"/>
    <property type="match status" value="2"/>
</dbReference>
<evidence type="ECO:0000259" key="11">
    <source>
        <dbReference type="Pfam" id="PF01225"/>
    </source>
</evidence>
<feature type="binding site" evidence="7">
    <location>
        <position position="23"/>
    </location>
    <ligand>
        <name>UDP-N-acetyl-alpha-D-muramoyl-L-alanyl-D-glutamate</name>
        <dbReference type="ChEBI" id="CHEBI:83900"/>
    </ligand>
</feature>
<dbReference type="AlphaFoldDB" id="A0AB39CJ02"/>
<dbReference type="InterPro" id="IPR036615">
    <property type="entry name" value="Mur_ligase_C_dom_sf"/>
</dbReference>
<keyword evidence="5 8" id="KW-0131">Cell cycle</keyword>
<dbReference type="EMBL" id="CP158252">
    <property type="protein sequence ID" value="XDJ41945.1"/>
    <property type="molecule type" value="Genomic_DNA"/>
</dbReference>
<dbReference type="NCBIfam" id="TIGR01085">
    <property type="entry name" value="murE"/>
    <property type="match status" value="1"/>
</dbReference>